<keyword evidence="2" id="KW-0812">Transmembrane</keyword>
<feature type="transmembrane region" description="Helical" evidence="2">
    <location>
        <begin position="72"/>
        <end position="103"/>
    </location>
</feature>
<evidence type="ECO:0000313" key="3">
    <source>
        <dbReference type="EMBL" id="MFC5816741.1"/>
    </source>
</evidence>
<protein>
    <recommendedName>
        <fullName evidence="5">Glycerophosphoryl diester phosphodiesterase membrane domain-containing protein</fullName>
    </recommendedName>
</protein>
<feature type="transmembrane region" description="Helical" evidence="2">
    <location>
        <begin position="230"/>
        <end position="263"/>
    </location>
</feature>
<keyword evidence="2" id="KW-1133">Transmembrane helix</keyword>
<sequence>MTAAAHPPPPLAPRNILEIWATAVLLLRRHPLPFVGSALVLTLAGDLVLWAWSALVTPLTTSGATGEQLVQLSVLSLLLGQAVVLAVFALTGALQAVLVVQALTGEPVTIRTALRLLARRIRPVLGVTALLTVVPQLVVLGLIAALGAFFWYGLRPLADGDAPADPAMVSEVLSLLPYTWQVTTLPLLVWLMMALALLFAPVTAALEPLRLGGALRRSALLVGNNLPRVLGMLLLELLATVAIVVTFLLPIWLTAVLALALLLGQVPATPEWVDVVTYVPTTVATAAYYAWLVAVLVLLYVDVRVRKEGLAADLRERSTAGRDQAEDLREHRPAGRDQAEDLREHRPAGRDQAEDLRKHRPAGRDQAEDRPEVP</sequence>
<feature type="transmembrane region" description="Helical" evidence="2">
    <location>
        <begin position="275"/>
        <end position="301"/>
    </location>
</feature>
<feature type="region of interest" description="Disordered" evidence="1">
    <location>
        <begin position="321"/>
        <end position="374"/>
    </location>
</feature>
<reference evidence="4" key="1">
    <citation type="journal article" date="2019" name="Int. J. Syst. Evol. Microbiol.">
        <title>The Global Catalogue of Microorganisms (GCM) 10K type strain sequencing project: providing services to taxonomists for standard genome sequencing and annotation.</title>
        <authorList>
            <consortium name="The Broad Institute Genomics Platform"/>
            <consortium name="The Broad Institute Genome Sequencing Center for Infectious Disease"/>
            <person name="Wu L."/>
            <person name="Ma J."/>
        </authorList>
    </citation>
    <scope>NUCLEOTIDE SEQUENCE [LARGE SCALE GENOMIC DNA]</scope>
    <source>
        <strain evidence="4">CGMCC 4.7106</strain>
    </source>
</reference>
<evidence type="ECO:0000256" key="1">
    <source>
        <dbReference type="SAM" id="MobiDB-lite"/>
    </source>
</evidence>
<dbReference type="EMBL" id="JBHSNW010000007">
    <property type="protein sequence ID" value="MFC5816741.1"/>
    <property type="molecule type" value="Genomic_DNA"/>
</dbReference>
<keyword evidence="2" id="KW-0472">Membrane</keyword>
<evidence type="ECO:0000313" key="4">
    <source>
        <dbReference type="Proteomes" id="UP001596096"/>
    </source>
</evidence>
<comment type="caution">
    <text evidence="3">The sequence shown here is derived from an EMBL/GenBank/DDBJ whole genome shotgun (WGS) entry which is preliminary data.</text>
</comment>
<keyword evidence="4" id="KW-1185">Reference proteome</keyword>
<organism evidence="3 4">
    <name type="scientific">Nonomuraea harbinensis</name>
    <dbReference type="NCBI Taxonomy" id="1286938"/>
    <lineage>
        <taxon>Bacteria</taxon>
        <taxon>Bacillati</taxon>
        <taxon>Actinomycetota</taxon>
        <taxon>Actinomycetes</taxon>
        <taxon>Streptosporangiales</taxon>
        <taxon>Streptosporangiaceae</taxon>
        <taxon>Nonomuraea</taxon>
    </lineage>
</organism>
<accession>A0ABW1BVZ4</accession>
<gene>
    <name evidence="3" type="ORF">ACFPUY_16725</name>
</gene>
<dbReference type="RefSeq" id="WP_219544132.1">
    <property type="nucleotide sequence ID" value="NZ_JAHKRN010000007.1"/>
</dbReference>
<dbReference type="Proteomes" id="UP001596096">
    <property type="component" value="Unassembled WGS sequence"/>
</dbReference>
<name>A0ABW1BVZ4_9ACTN</name>
<feature type="transmembrane region" description="Helical" evidence="2">
    <location>
        <begin position="32"/>
        <end position="52"/>
    </location>
</feature>
<feature type="transmembrane region" description="Helical" evidence="2">
    <location>
        <begin position="124"/>
        <end position="152"/>
    </location>
</feature>
<evidence type="ECO:0008006" key="5">
    <source>
        <dbReference type="Google" id="ProtNLM"/>
    </source>
</evidence>
<evidence type="ECO:0000256" key="2">
    <source>
        <dbReference type="SAM" id="Phobius"/>
    </source>
</evidence>
<proteinExistence type="predicted"/>
<feature type="transmembrane region" description="Helical" evidence="2">
    <location>
        <begin position="187"/>
        <end position="209"/>
    </location>
</feature>